<name>A0A5C6XA92_9DELT</name>
<dbReference type="NCBIfam" id="TIGR01894">
    <property type="entry name" value="cas_TM1795_cmr1"/>
    <property type="match status" value="1"/>
</dbReference>
<gene>
    <name evidence="3" type="primary">cmr1</name>
    <name evidence="3" type="ORF">FRC98_19680</name>
</gene>
<evidence type="ECO:0000256" key="1">
    <source>
        <dbReference type="ARBA" id="ARBA00023118"/>
    </source>
</evidence>
<feature type="domain" description="CRISPR type III-associated protein" evidence="2">
    <location>
        <begin position="10"/>
        <end position="183"/>
    </location>
</feature>
<keyword evidence="4" id="KW-1185">Reference proteome</keyword>
<accession>A0A5C6XA92</accession>
<dbReference type="InterPro" id="IPR005537">
    <property type="entry name" value="RAMP_III_fam"/>
</dbReference>
<keyword evidence="1" id="KW-0051">Antiviral defense</keyword>
<reference evidence="3 4" key="1">
    <citation type="submission" date="2019-08" db="EMBL/GenBank/DDBJ databases">
        <title>Bradymonadales sp. TMQ4.</title>
        <authorList>
            <person name="Liang Q."/>
        </authorList>
    </citation>
    <scope>NUCLEOTIDE SEQUENCE [LARGE SCALE GENOMIC DNA]</scope>
    <source>
        <strain evidence="3 4">TMQ4</strain>
    </source>
</reference>
<dbReference type="EMBL" id="VOSM01000016">
    <property type="protein sequence ID" value="TXD34079.1"/>
    <property type="molecule type" value="Genomic_DNA"/>
</dbReference>
<evidence type="ECO:0000313" key="4">
    <source>
        <dbReference type="Proteomes" id="UP000321412"/>
    </source>
</evidence>
<dbReference type="GO" id="GO:0051607">
    <property type="term" value="P:defense response to virus"/>
    <property type="evidence" value="ECO:0007669"/>
    <property type="project" value="UniProtKB-KW"/>
</dbReference>
<comment type="caution">
    <text evidence="3">The sequence shown here is derived from an EMBL/GenBank/DDBJ whole genome shotgun (WGS) entry which is preliminary data.</text>
</comment>
<proteinExistence type="predicted"/>
<dbReference type="AlphaFoldDB" id="A0A5C6XA92"/>
<organism evidence="3 4">
    <name type="scientific">Lujinxingia vulgaris</name>
    <dbReference type="NCBI Taxonomy" id="2600176"/>
    <lineage>
        <taxon>Bacteria</taxon>
        <taxon>Deltaproteobacteria</taxon>
        <taxon>Bradymonadales</taxon>
        <taxon>Lujinxingiaceae</taxon>
        <taxon>Lujinxingia</taxon>
    </lineage>
</organism>
<evidence type="ECO:0000259" key="2">
    <source>
        <dbReference type="Pfam" id="PF03787"/>
    </source>
</evidence>
<dbReference type="OrthoDB" id="190500at2"/>
<evidence type="ECO:0000313" key="3">
    <source>
        <dbReference type="EMBL" id="TXD34079.1"/>
    </source>
</evidence>
<protein>
    <submittedName>
        <fullName evidence="3">Type III-B CRISPR module RAMP protein Cmr1</fullName>
    </submittedName>
</protein>
<dbReference type="Pfam" id="PF03787">
    <property type="entry name" value="RAMPs"/>
    <property type="match status" value="1"/>
</dbReference>
<sequence length="418" mass="46130">MTIQADLSATFRVTTPAFIGGGDPGAKDGAELRLASFKGALRFWWRATMAGEVGNNVDELHRREAELFGASAGGPGGGGQSAVRMFLEVSDKPKPVEVGDVLKDGRTTVGSGARYLGYGVMTAFGKDSGKLTRACLPAPFEFTVQMRLKPTIRSRRAELERAIKVMGLFGGLGSKSRKGYGSLTLMSLKRKGDGEVWTAPTTTDEFLEAITTLKLSPLRGAQPEWTAFSDQARVMLVPARKGDSAMALLNRLGEDLVMYRSWGNEGRVLEKEKAERNFREDHDLIYEVKGVAIKHPKRVAFGLPHNYFIKDRKKPGRRKTVFVGALKYERRASPLFFHIHEVENQTPIGVVLLMPARFLPERELIVIGKGRDAKSAPLSANVLEPVDAFLTRLKEGPKPKQGRPYREPYAGVKEVRFV</sequence>
<dbReference type="InterPro" id="IPR007522">
    <property type="entry name" value="CRISPR-assoc_prot_TM1795"/>
</dbReference>
<dbReference type="Proteomes" id="UP000321412">
    <property type="component" value="Unassembled WGS sequence"/>
</dbReference>